<dbReference type="STRING" id="1117707.VQ7734_02525"/>
<feature type="domain" description="N-acetylmuramidase" evidence="1">
    <location>
        <begin position="126"/>
        <end position="293"/>
    </location>
</feature>
<dbReference type="InterPro" id="IPR024408">
    <property type="entry name" value="Muramidase"/>
</dbReference>
<evidence type="ECO:0000313" key="3">
    <source>
        <dbReference type="Proteomes" id="UP000184600"/>
    </source>
</evidence>
<dbReference type="EMBL" id="FRFG01000028">
    <property type="protein sequence ID" value="SHO56756.1"/>
    <property type="molecule type" value="Genomic_DNA"/>
</dbReference>
<dbReference type="RefSeq" id="WP_073583043.1">
    <property type="nucleotide sequence ID" value="NZ_AP024897.1"/>
</dbReference>
<protein>
    <recommendedName>
        <fullName evidence="1">N-acetylmuramidase domain-containing protein</fullName>
    </recommendedName>
</protein>
<gene>
    <name evidence="2" type="ORF">VQ7734_02525</name>
</gene>
<reference evidence="3" key="1">
    <citation type="submission" date="2016-12" db="EMBL/GenBank/DDBJ databases">
        <authorList>
            <person name="Rodrigo-Torres L."/>
            <person name="Arahal R.D."/>
            <person name="Lucena T."/>
        </authorList>
    </citation>
    <scope>NUCLEOTIDE SEQUENCE [LARGE SCALE GENOMIC DNA]</scope>
</reference>
<keyword evidence="3" id="KW-1185">Reference proteome</keyword>
<proteinExistence type="predicted"/>
<dbReference type="AlphaFoldDB" id="A0A1M7YW90"/>
<organism evidence="2 3">
    <name type="scientific">Vibrio quintilis</name>
    <dbReference type="NCBI Taxonomy" id="1117707"/>
    <lineage>
        <taxon>Bacteria</taxon>
        <taxon>Pseudomonadati</taxon>
        <taxon>Pseudomonadota</taxon>
        <taxon>Gammaproteobacteria</taxon>
        <taxon>Vibrionales</taxon>
        <taxon>Vibrionaceae</taxon>
        <taxon>Vibrio</taxon>
    </lineage>
</organism>
<dbReference type="OrthoDB" id="1523598at2"/>
<name>A0A1M7YW90_9VIBR</name>
<dbReference type="Proteomes" id="UP000184600">
    <property type="component" value="Unassembled WGS sequence"/>
</dbReference>
<sequence>MKHLNLTASVGAGAENEPDDVLNIQKALNQIAEKIGLNKPLAEDGEIHTESSDSPTCQAIGLMQQNLCQFHHPDQRIDCHGRTYKALVMALEPEVSYEEMFASGTEPQKGLTDDDFQAAAEVLQCETAAIQAVSEVESAGSGFFSNDLPKILFEAHKFSGFTHHGFDASHPDISSETWDRSLYLGGEKEYHRLKQAMALDSTAALKSASYGRYQIMGFNYQRAGYENVQNFVHSMVSAERNHLMAVIHFIKSNHTLLQAIQTLDWPVFAREYNGPEYAVNHYDLRLQSAYEKYRASMRRS</sequence>
<evidence type="ECO:0000313" key="2">
    <source>
        <dbReference type="EMBL" id="SHO56756.1"/>
    </source>
</evidence>
<accession>A0A1M7YW90</accession>
<evidence type="ECO:0000259" key="1">
    <source>
        <dbReference type="Pfam" id="PF11860"/>
    </source>
</evidence>
<dbReference type="Pfam" id="PF11860">
    <property type="entry name" value="Muramidase"/>
    <property type="match status" value="1"/>
</dbReference>